<evidence type="ECO:0008006" key="4">
    <source>
        <dbReference type="Google" id="ProtNLM"/>
    </source>
</evidence>
<dbReference type="Gene3D" id="2.120.10.10">
    <property type="match status" value="1"/>
</dbReference>
<dbReference type="InterPro" id="IPR036278">
    <property type="entry name" value="Sialidase_sf"/>
</dbReference>
<dbReference type="EMBL" id="JAGINW010000001">
    <property type="protein sequence ID" value="MBP2328646.1"/>
    <property type="molecule type" value="Genomic_DNA"/>
</dbReference>
<comment type="caution">
    <text evidence="2">The sequence shown here is derived from an EMBL/GenBank/DDBJ whole genome shotgun (WGS) entry which is preliminary data.</text>
</comment>
<evidence type="ECO:0000313" key="3">
    <source>
        <dbReference type="Proteomes" id="UP001519332"/>
    </source>
</evidence>
<feature type="region of interest" description="Disordered" evidence="1">
    <location>
        <begin position="159"/>
        <end position="181"/>
    </location>
</feature>
<dbReference type="SUPFAM" id="SSF50939">
    <property type="entry name" value="Sialidases"/>
    <property type="match status" value="1"/>
</dbReference>
<gene>
    <name evidence="2" type="ORF">JOF56_009031</name>
</gene>
<dbReference type="RefSeq" id="WP_209645597.1">
    <property type="nucleotide sequence ID" value="NZ_JAGINW010000001.1"/>
</dbReference>
<sequence length="181" mass="19652">MPVLATYAAADPRPGRQTVYLVWQDTRFSGGVADAVVLSRSDDAGRTWSEPVQVSPATGVQAFTPAVTVDWLGRVTVVYYDFTYDTATDPLETDLWLTRSFNGGRNFQPRQRITPSSFDMRAAPAVSRGFFVGDNPGITRAGTQVFTLYSNSQVHFPGSVTGPHASEPHLDPAATGRRSPV</sequence>
<protein>
    <recommendedName>
        <fullName evidence="4">Exo-alpha-sialidase</fullName>
    </recommendedName>
</protein>
<dbReference type="CDD" id="cd15482">
    <property type="entry name" value="Sialidase_non-viral"/>
    <property type="match status" value="1"/>
</dbReference>
<dbReference type="Proteomes" id="UP001519332">
    <property type="component" value="Unassembled WGS sequence"/>
</dbReference>
<accession>A0ABS4TXI2</accession>
<proteinExistence type="predicted"/>
<organism evidence="2 3">
    <name type="scientific">Kibdelosporangium banguiense</name>
    <dbReference type="NCBI Taxonomy" id="1365924"/>
    <lineage>
        <taxon>Bacteria</taxon>
        <taxon>Bacillati</taxon>
        <taxon>Actinomycetota</taxon>
        <taxon>Actinomycetes</taxon>
        <taxon>Pseudonocardiales</taxon>
        <taxon>Pseudonocardiaceae</taxon>
        <taxon>Kibdelosporangium</taxon>
    </lineage>
</organism>
<evidence type="ECO:0000256" key="1">
    <source>
        <dbReference type="SAM" id="MobiDB-lite"/>
    </source>
</evidence>
<evidence type="ECO:0000313" key="2">
    <source>
        <dbReference type="EMBL" id="MBP2328646.1"/>
    </source>
</evidence>
<name>A0ABS4TXI2_9PSEU</name>
<reference evidence="2 3" key="1">
    <citation type="submission" date="2021-03" db="EMBL/GenBank/DDBJ databases">
        <title>Sequencing the genomes of 1000 actinobacteria strains.</title>
        <authorList>
            <person name="Klenk H.-P."/>
        </authorList>
    </citation>
    <scope>NUCLEOTIDE SEQUENCE [LARGE SCALE GENOMIC DNA]</scope>
    <source>
        <strain evidence="2 3">DSM 46670</strain>
    </source>
</reference>
<keyword evidence="3" id="KW-1185">Reference proteome</keyword>